<evidence type="ECO:0000313" key="12">
    <source>
        <dbReference type="Proteomes" id="UP000050443"/>
    </source>
</evidence>
<evidence type="ECO:0000256" key="3">
    <source>
        <dbReference type="ARBA" id="ARBA00012438"/>
    </source>
</evidence>
<keyword evidence="8" id="KW-0812">Transmembrane</keyword>
<evidence type="ECO:0000256" key="2">
    <source>
        <dbReference type="ARBA" id="ARBA00004370"/>
    </source>
</evidence>
<name>A0A0Q0SBY0_9FLAO</name>
<dbReference type="InterPro" id="IPR036097">
    <property type="entry name" value="HisK_dim/P_sf"/>
</dbReference>
<dbReference type="SMART" id="SM00387">
    <property type="entry name" value="HATPase_c"/>
    <property type="match status" value="1"/>
</dbReference>
<keyword evidence="8" id="KW-0472">Membrane</keyword>
<dbReference type="SUPFAM" id="SSF47384">
    <property type="entry name" value="Homodimeric domain of signal transducing histidine kinase"/>
    <property type="match status" value="1"/>
</dbReference>
<dbReference type="SMART" id="SM00388">
    <property type="entry name" value="HisKA"/>
    <property type="match status" value="1"/>
</dbReference>
<dbReference type="InterPro" id="IPR004358">
    <property type="entry name" value="Sig_transdc_His_kin-like_C"/>
</dbReference>
<keyword evidence="7" id="KW-0175">Coiled coil</keyword>
<dbReference type="InterPro" id="IPR003594">
    <property type="entry name" value="HATPase_dom"/>
</dbReference>
<dbReference type="GO" id="GO:0016020">
    <property type="term" value="C:membrane"/>
    <property type="evidence" value="ECO:0007669"/>
    <property type="project" value="UniProtKB-SubCell"/>
</dbReference>
<evidence type="ECO:0000259" key="9">
    <source>
        <dbReference type="PROSITE" id="PS50109"/>
    </source>
</evidence>
<evidence type="ECO:0000256" key="7">
    <source>
        <dbReference type="SAM" id="Coils"/>
    </source>
</evidence>
<evidence type="ECO:0000256" key="5">
    <source>
        <dbReference type="ARBA" id="ARBA00022679"/>
    </source>
</evidence>
<dbReference type="PRINTS" id="PR00344">
    <property type="entry name" value="BCTRLSENSOR"/>
</dbReference>
<comment type="catalytic activity">
    <reaction evidence="1">
        <text>ATP + protein L-histidine = ADP + protein N-phospho-L-histidine.</text>
        <dbReference type="EC" id="2.7.13.3"/>
    </reaction>
</comment>
<feature type="coiled-coil region" evidence="7">
    <location>
        <begin position="243"/>
        <end position="270"/>
    </location>
</feature>
<accession>A0A0Q0SBY0</accession>
<dbReference type="PROSITE" id="PS50885">
    <property type="entry name" value="HAMP"/>
    <property type="match status" value="1"/>
</dbReference>
<dbReference type="Pfam" id="PF00512">
    <property type="entry name" value="HisKA"/>
    <property type="match status" value="1"/>
</dbReference>
<comment type="subcellular location">
    <subcellularLocation>
        <location evidence="2">Membrane</location>
    </subcellularLocation>
</comment>
<feature type="transmembrane region" description="Helical" evidence="8">
    <location>
        <begin position="185"/>
        <end position="207"/>
    </location>
</feature>
<proteinExistence type="predicted"/>
<dbReference type="EC" id="2.7.13.3" evidence="3"/>
<dbReference type="PROSITE" id="PS50109">
    <property type="entry name" value="HIS_KIN"/>
    <property type="match status" value="1"/>
</dbReference>
<dbReference type="PANTHER" id="PTHR42878">
    <property type="entry name" value="TWO-COMPONENT HISTIDINE KINASE"/>
    <property type="match status" value="1"/>
</dbReference>
<dbReference type="Gene3D" id="3.30.565.10">
    <property type="entry name" value="Histidine kinase-like ATPase, C-terminal domain"/>
    <property type="match status" value="1"/>
</dbReference>
<dbReference type="SMART" id="SM00304">
    <property type="entry name" value="HAMP"/>
    <property type="match status" value="1"/>
</dbReference>
<dbReference type="InterPro" id="IPR007891">
    <property type="entry name" value="CHASE3"/>
</dbReference>
<evidence type="ECO:0000256" key="1">
    <source>
        <dbReference type="ARBA" id="ARBA00000085"/>
    </source>
</evidence>
<dbReference type="GO" id="GO:0000156">
    <property type="term" value="F:phosphorelay response regulator activity"/>
    <property type="evidence" value="ECO:0007669"/>
    <property type="project" value="TreeGrafter"/>
</dbReference>
<gene>
    <name evidence="11" type="ORF">RC62_3623</name>
</gene>
<keyword evidence="8" id="KW-1133">Transmembrane helix</keyword>
<dbReference type="AlphaFoldDB" id="A0A0Q0SBY0"/>
<comment type="caution">
    <text evidence="11">The sequence shown here is derived from an EMBL/GenBank/DDBJ whole genome shotgun (WGS) entry which is preliminary data.</text>
</comment>
<dbReference type="STRING" id="362413.RC62_3623"/>
<dbReference type="OrthoDB" id="9811889at2"/>
<dbReference type="PANTHER" id="PTHR42878:SF15">
    <property type="entry name" value="BACTERIOPHYTOCHROME"/>
    <property type="match status" value="1"/>
</dbReference>
<dbReference type="SUPFAM" id="SSF55874">
    <property type="entry name" value="ATPase domain of HSP90 chaperone/DNA topoisomerase II/histidine kinase"/>
    <property type="match status" value="1"/>
</dbReference>
<sequence length="481" mass="55872">MKLSTQILWAFTLVILLSIADSYTNYNMSKKVQLNSQFLSRSEAIIRNSNKTHRAILEMQSAVRGYFLTNDTTFLDEYYQGIKTVPIFFAEQQILVGQNNSQRSILDSISVLHTQWLTYSSQLIEARTHNAKSYETLFETGLKKHYGKNINDNITQKFKKFDKIEYKTRKYHSDMLLHSLEKTRIFSLIFLSLTVFLGFCSIIYIIIMITNRINSMVQVADTISKGKFTVIEDYRNDELSALAASLNIMSRRLEKNIHELENKNEELNKFAYVVSHDLKAPLRGIYNVITWIEEDFSQEVSLNLKNYLDIIPKRTQRMEALINGLLDYARINRKTPSELVNINTLVADITQLIVPRTFILTIDQLPELYTERLKLEQLFSNLISNAVKYAKPENARIEIRCKKVGSFYEFSIKDNGIGIDQEYHQKIFEIFQTLREKNEVESTGVGLAIVKKIIDEQGENIYVESKLGEGTEFTFTWRNNK</sequence>
<dbReference type="Pfam" id="PF02518">
    <property type="entry name" value="HATPase_c"/>
    <property type="match status" value="1"/>
</dbReference>
<dbReference type="InterPro" id="IPR036890">
    <property type="entry name" value="HATPase_C_sf"/>
</dbReference>
<dbReference type="RefSeq" id="WP_082421203.1">
    <property type="nucleotide sequence ID" value="NZ_JRLF01000006.1"/>
</dbReference>
<dbReference type="CDD" id="cd00082">
    <property type="entry name" value="HisKA"/>
    <property type="match status" value="1"/>
</dbReference>
<dbReference type="InterPro" id="IPR003660">
    <property type="entry name" value="HAMP_dom"/>
</dbReference>
<keyword evidence="5" id="KW-0808">Transferase</keyword>
<dbReference type="Gene3D" id="6.10.340.10">
    <property type="match status" value="1"/>
</dbReference>
<keyword evidence="4" id="KW-0597">Phosphoprotein</keyword>
<evidence type="ECO:0000256" key="8">
    <source>
        <dbReference type="SAM" id="Phobius"/>
    </source>
</evidence>
<dbReference type="InterPro" id="IPR050351">
    <property type="entry name" value="BphY/WalK/GraS-like"/>
</dbReference>
<organism evidence="11 12">
    <name type="scientific">Flavobacterium aquidurense</name>
    <dbReference type="NCBI Taxonomy" id="362413"/>
    <lineage>
        <taxon>Bacteria</taxon>
        <taxon>Pseudomonadati</taxon>
        <taxon>Bacteroidota</taxon>
        <taxon>Flavobacteriia</taxon>
        <taxon>Flavobacteriales</taxon>
        <taxon>Flavobacteriaceae</taxon>
        <taxon>Flavobacterium</taxon>
    </lineage>
</organism>
<feature type="domain" description="HAMP" evidence="10">
    <location>
        <begin position="207"/>
        <end position="258"/>
    </location>
</feature>
<evidence type="ECO:0000256" key="6">
    <source>
        <dbReference type="ARBA" id="ARBA00022777"/>
    </source>
</evidence>
<dbReference type="Proteomes" id="UP000050443">
    <property type="component" value="Unassembled WGS sequence"/>
</dbReference>
<dbReference type="Pfam" id="PF00672">
    <property type="entry name" value="HAMP"/>
    <property type="match status" value="1"/>
</dbReference>
<dbReference type="InterPro" id="IPR003661">
    <property type="entry name" value="HisK_dim/P_dom"/>
</dbReference>
<dbReference type="Pfam" id="PF05227">
    <property type="entry name" value="CHASE3"/>
    <property type="match status" value="1"/>
</dbReference>
<dbReference type="GO" id="GO:0000155">
    <property type="term" value="F:phosphorelay sensor kinase activity"/>
    <property type="evidence" value="ECO:0007669"/>
    <property type="project" value="InterPro"/>
</dbReference>
<evidence type="ECO:0000259" key="10">
    <source>
        <dbReference type="PROSITE" id="PS50885"/>
    </source>
</evidence>
<dbReference type="GO" id="GO:0007234">
    <property type="term" value="P:osmosensory signaling via phosphorelay pathway"/>
    <property type="evidence" value="ECO:0007669"/>
    <property type="project" value="TreeGrafter"/>
</dbReference>
<reference evidence="11 12" key="1">
    <citation type="submission" date="2014-09" db="EMBL/GenBank/DDBJ databases">
        <title>Genome sequence of Flavobacterium aquidurense RC62.</title>
        <authorList>
            <person name="Kim J.F."/>
            <person name="Kwak M.-J."/>
        </authorList>
    </citation>
    <scope>NUCLEOTIDE SEQUENCE [LARGE SCALE GENOMIC DNA]</scope>
    <source>
        <strain evidence="11 12">RC62</strain>
    </source>
</reference>
<evidence type="ECO:0000313" key="11">
    <source>
        <dbReference type="EMBL" id="KQB42616.1"/>
    </source>
</evidence>
<dbReference type="Gene3D" id="1.10.287.130">
    <property type="match status" value="1"/>
</dbReference>
<evidence type="ECO:0000256" key="4">
    <source>
        <dbReference type="ARBA" id="ARBA00022553"/>
    </source>
</evidence>
<dbReference type="CDD" id="cd06225">
    <property type="entry name" value="HAMP"/>
    <property type="match status" value="1"/>
</dbReference>
<dbReference type="PATRIC" id="fig|362413.3.peg.3548"/>
<protein>
    <recommendedName>
        <fullName evidence="3">histidine kinase</fullName>
        <ecNumber evidence="3">2.7.13.3</ecNumber>
    </recommendedName>
</protein>
<dbReference type="GO" id="GO:0030295">
    <property type="term" value="F:protein kinase activator activity"/>
    <property type="evidence" value="ECO:0007669"/>
    <property type="project" value="TreeGrafter"/>
</dbReference>
<dbReference type="EMBL" id="JRLF01000006">
    <property type="protein sequence ID" value="KQB42616.1"/>
    <property type="molecule type" value="Genomic_DNA"/>
</dbReference>
<keyword evidence="6 11" id="KW-0418">Kinase</keyword>
<dbReference type="SUPFAM" id="SSF158472">
    <property type="entry name" value="HAMP domain-like"/>
    <property type="match status" value="1"/>
</dbReference>
<dbReference type="InterPro" id="IPR005467">
    <property type="entry name" value="His_kinase_dom"/>
</dbReference>
<feature type="domain" description="Histidine kinase" evidence="9">
    <location>
        <begin position="273"/>
        <end position="481"/>
    </location>
</feature>